<evidence type="ECO:0000256" key="1">
    <source>
        <dbReference type="SAM" id="SignalP"/>
    </source>
</evidence>
<proteinExistence type="predicted"/>
<keyword evidence="3" id="KW-1185">Reference proteome</keyword>
<keyword evidence="1" id="KW-0732">Signal</keyword>
<accession>A0A172ZHM2</accession>
<sequence>MKKWPALMLSISMLVITIGGTSASAANIKKSDVLSSTAVTSNQVSTVQPAPMVESINYHSVRFSIDFMETIMAGKSEPRVRFYKALEAAIGARVIFDDFWSDHIVIEVIDKQLTPEEAKVVKDKMNSLQWLHETYKVPMDQEIITDIYWFDRWS</sequence>
<protein>
    <submittedName>
        <fullName evidence="2">Uncharacterized protein</fullName>
    </submittedName>
</protein>
<dbReference type="Proteomes" id="UP000078148">
    <property type="component" value="Chromosome"/>
</dbReference>
<gene>
    <name evidence="2" type="ORF">AR543_14155</name>
</gene>
<feature type="signal peptide" evidence="1">
    <location>
        <begin position="1"/>
        <end position="25"/>
    </location>
</feature>
<dbReference type="EMBL" id="CP013023">
    <property type="protein sequence ID" value="ANF97033.1"/>
    <property type="molecule type" value="Genomic_DNA"/>
</dbReference>
<dbReference type="RefSeq" id="WP_060535146.1">
    <property type="nucleotide sequence ID" value="NZ_CP013023.1"/>
</dbReference>
<dbReference type="AlphaFoldDB" id="A0A172ZHM2"/>
<evidence type="ECO:0000313" key="2">
    <source>
        <dbReference type="EMBL" id="ANF97033.1"/>
    </source>
</evidence>
<name>A0A172ZHM2_9BACL</name>
<evidence type="ECO:0000313" key="3">
    <source>
        <dbReference type="Proteomes" id="UP000078148"/>
    </source>
</evidence>
<feature type="chain" id="PRO_5008005909" evidence="1">
    <location>
        <begin position="26"/>
        <end position="154"/>
    </location>
</feature>
<dbReference type="OrthoDB" id="2664844at2"/>
<reference evidence="3" key="1">
    <citation type="submission" date="2015-10" db="EMBL/GenBank/DDBJ databases">
        <title>Genome of Paenibacillus bovis sp. nov.</title>
        <authorList>
            <person name="Wu Z."/>
            <person name="Gao C."/>
            <person name="Liu Z."/>
            <person name="Zheng H."/>
        </authorList>
    </citation>
    <scope>NUCLEOTIDE SEQUENCE [LARGE SCALE GENOMIC DNA]</scope>
    <source>
        <strain evidence="3">BD3526</strain>
    </source>
</reference>
<reference evidence="2 3" key="2">
    <citation type="journal article" date="2016" name="Int. J. Syst. Evol. Microbiol.">
        <title>Paenibacillus bovis sp. nov., isolated from raw yak (Bos grunniens) milk.</title>
        <authorList>
            <person name="Gao C."/>
            <person name="Han J."/>
            <person name="Liu Z."/>
            <person name="Xu X."/>
            <person name="Hang F."/>
            <person name="Wu Z."/>
        </authorList>
    </citation>
    <scope>NUCLEOTIDE SEQUENCE [LARGE SCALE GENOMIC DNA]</scope>
    <source>
        <strain evidence="2 3">BD3526</strain>
    </source>
</reference>
<organism evidence="2 3">
    <name type="scientific">Paenibacillus bovis</name>
    <dbReference type="NCBI Taxonomy" id="1616788"/>
    <lineage>
        <taxon>Bacteria</taxon>
        <taxon>Bacillati</taxon>
        <taxon>Bacillota</taxon>
        <taxon>Bacilli</taxon>
        <taxon>Bacillales</taxon>
        <taxon>Paenibacillaceae</taxon>
        <taxon>Paenibacillus</taxon>
    </lineage>
</organism>
<dbReference type="KEGG" id="pbv:AR543_14155"/>